<dbReference type="GO" id="GO:0004029">
    <property type="term" value="F:aldehyde dehydrogenase (NAD+) activity"/>
    <property type="evidence" value="ECO:0007669"/>
    <property type="project" value="TreeGrafter"/>
</dbReference>
<dbReference type="InterPro" id="IPR008030">
    <property type="entry name" value="NmrA-like"/>
</dbReference>
<name>A0A4Y9Y8A7_9AGAM</name>
<evidence type="ECO:0000313" key="3">
    <source>
        <dbReference type="Proteomes" id="UP000298327"/>
    </source>
</evidence>
<evidence type="ECO:0000259" key="1">
    <source>
        <dbReference type="Pfam" id="PF05368"/>
    </source>
</evidence>
<feature type="domain" description="NmrA-like" evidence="1">
    <location>
        <begin position="5"/>
        <end position="79"/>
    </location>
</feature>
<dbReference type="Proteomes" id="UP000298327">
    <property type="component" value="Unassembled WGS sequence"/>
</dbReference>
<dbReference type="OrthoDB" id="10262413at2759"/>
<dbReference type="Gene3D" id="3.40.50.720">
    <property type="entry name" value="NAD(P)-binding Rossmann-like Domain"/>
    <property type="match status" value="1"/>
</dbReference>
<keyword evidence="3" id="KW-1185">Reference proteome</keyword>
<dbReference type="InterPro" id="IPR036291">
    <property type="entry name" value="NAD(P)-bd_dom_sf"/>
</dbReference>
<reference evidence="2 3" key="1">
    <citation type="submission" date="2019-02" db="EMBL/GenBank/DDBJ databases">
        <title>Genome sequencing of the rare red list fungi Dentipellis fragilis.</title>
        <authorList>
            <person name="Buettner E."/>
            <person name="Kellner H."/>
        </authorList>
    </citation>
    <scope>NUCLEOTIDE SEQUENCE [LARGE SCALE GENOMIC DNA]</scope>
    <source>
        <strain evidence="2 3">DSM 105465</strain>
    </source>
</reference>
<proteinExistence type="predicted"/>
<dbReference type="SUPFAM" id="SSF51735">
    <property type="entry name" value="NAD(P)-binding Rossmann-fold domains"/>
    <property type="match status" value="1"/>
</dbReference>
<protein>
    <recommendedName>
        <fullName evidence="1">NmrA-like domain-containing protein</fullName>
    </recommendedName>
</protein>
<dbReference type="STRING" id="205917.A0A4Y9Y8A7"/>
<dbReference type="GO" id="GO:0005737">
    <property type="term" value="C:cytoplasm"/>
    <property type="evidence" value="ECO:0007669"/>
    <property type="project" value="TreeGrafter"/>
</dbReference>
<gene>
    <name evidence="2" type="ORF">EVG20_g8203</name>
</gene>
<feature type="non-terminal residue" evidence="2">
    <location>
        <position position="301"/>
    </location>
</feature>
<accession>A0A4Y9Y8A7</accession>
<organism evidence="2 3">
    <name type="scientific">Dentipellis fragilis</name>
    <dbReference type="NCBI Taxonomy" id="205917"/>
    <lineage>
        <taxon>Eukaryota</taxon>
        <taxon>Fungi</taxon>
        <taxon>Dikarya</taxon>
        <taxon>Basidiomycota</taxon>
        <taxon>Agaricomycotina</taxon>
        <taxon>Agaricomycetes</taxon>
        <taxon>Russulales</taxon>
        <taxon>Hericiaceae</taxon>
        <taxon>Dentipellis</taxon>
    </lineage>
</organism>
<dbReference type="Pfam" id="PF05368">
    <property type="entry name" value="NmrA"/>
    <property type="match status" value="1"/>
</dbReference>
<comment type="caution">
    <text evidence="2">The sequence shown here is derived from an EMBL/GenBank/DDBJ whole genome shotgun (WGS) entry which is preliminary data.</text>
</comment>
<sequence>MSTEKLRILITGATGYIGGTVLQLLLEHPKRDTFEITAFLRSAEKAKKLETFGVHTALGSLDDVDKLEDLASKANLVLNIADCDHFSGNTAILRGLKKRHEKTGEVPILIHTMTPEATRLSDTVYYDSNPEQIESIADTQMHRNVDLEVVAADKADTGIMNRRSILGPWLIRAGLDRGQGGVIGEGKNLWAAVEVNESVYPQAADLFLVVFNAALAHSEHPTPHGREGYFFGENGEYPAIDLCRAIAKALYELGKGKSPEPTPFTDEEAMKYFGGYILGSNSRARGKRSRAWGWKPTKTPA</sequence>
<dbReference type="PANTHER" id="PTHR48079:SF6">
    <property type="entry name" value="NAD(P)-BINDING DOMAIN-CONTAINING PROTEIN-RELATED"/>
    <property type="match status" value="1"/>
</dbReference>
<dbReference type="PANTHER" id="PTHR48079">
    <property type="entry name" value="PROTEIN YEEZ"/>
    <property type="match status" value="1"/>
</dbReference>
<dbReference type="AlphaFoldDB" id="A0A4Y9Y8A7"/>
<evidence type="ECO:0000313" key="2">
    <source>
        <dbReference type="EMBL" id="TFY58290.1"/>
    </source>
</evidence>
<dbReference type="InterPro" id="IPR051783">
    <property type="entry name" value="NAD(P)-dependent_oxidoreduct"/>
</dbReference>
<dbReference type="EMBL" id="SEOQ01000691">
    <property type="protein sequence ID" value="TFY58290.1"/>
    <property type="molecule type" value="Genomic_DNA"/>
</dbReference>